<dbReference type="Proteomes" id="UP000479710">
    <property type="component" value="Unassembled WGS sequence"/>
</dbReference>
<sequence>MAAILGQASSLGIWGRCSSPKSQAGGDGRLGCTGGGGGGDLAMVEHVAELATVEAQWRSRAE</sequence>
<keyword evidence="2" id="KW-1185">Reference proteome</keyword>
<name>A0A6G1E9I5_9ORYZ</name>
<dbReference type="EMBL" id="SPHZ02000004">
    <property type="protein sequence ID" value="KAF0921440.1"/>
    <property type="molecule type" value="Genomic_DNA"/>
</dbReference>
<accession>A0A6G1E9I5</accession>
<evidence type="ECO:0000313" key="2">
    <source>
        <dbReference type="Proteomes" id="UP000479710"/>
    </source>
</evidence>
<organism evidence="1 2">
    <name type="scientific">Oryza meyeriana var. granulata</name>
    <dbReference type="NCBI Taxonomy" id="110450"/>
    <lineage>
        <taxon>Eukaryota</taxon>
        <taxon>Viridiplantae</taxon>
        <taxon>Streptophyta</taxon>
        <taxon>Embryophyta</taxon>
        <taxon>Tracheophyta</taxon>
        <taxon>Spermatophyta</taxon>
        <taxon>Magnoliopsida</taxon>
        <taxon>Liliopsida</taxon>
        <taxon>Poales</taxon>
        <taxon>Poaceae</taxon>
        <taxon>BOP clade</taxon>
        <taxon>Oryzoideae</taxon>
        <taxon>Oryzeae</taxon>
        <taxon>Oryzinae</taxon>
        <taxon>Oryza</taxon>
        <taxon>Oryza meyeriana</taxon>
    </lineage>
</organism>
<protein>
    <submittedName>
        <fullName evidence="1">Uncharacterized protein</fullName>
    </submittedName>
</protein>
<reference evidence="1 2" key="1">
    <citation type="submission" date="2019-11" db="EMBL/GenBank/DDBJ databases">
        <title>Whole genome sequence of Oryza granulata.</title>
        <authorList>
            <person name="Li W."/>
        </authorList>
    </citation>
    <scope>NUCLEOTIDE SEQUENCE [LARGE SCALE GENOMIC DNA]</scope>
    <source>
        <strain evidence="2">cv. Menghai</strain>
        <tissue evidence="1">Leaf</tissue>
    </source>
</reference>
<gene>
    <name evidence="1" type="ORF">E2562_007003</name>
</gene>
<comment type="caution">
    <text evidence="1">The sequence shown here is derived from an EMBL/GenBank/DDBJ whole genome shotgun (WGS) entry which is preliminary data.</text>
</comment>
<evidence type="ECO:0000313" key="1">
    <source>
        <dbReference type="EMBL" id="KAF0921440.1"/>
    </source>
</evidence>
<dbReference type="AlphaFoldDB" id="A0A6G1E9I5"/>
<proteinExistence type="predicted"/>